<feature type="region of interest" description="Disordered" evidence="1">
    <location>
        <begin position="1"/>
        <end position="42"/>
    </location>
</feature>
<dbReference type="InterPro" id="IPR016181">
    <property type="entry name" value="Acyl_CoA_acyltransferase"/>
</dbReference>
<protein>
    <recommendedName>
        <fullName evidence="4">N-acetyltransferase domain-containing protein</fullName>
    </recommendedName>
</protein>
<feature type="compositionally biased region" description="Low complexity" evidence="1">
    <location>
        <begin position="22"/>
        <end position="35"/>
    </location>
</feature>
<evidence type="ECO:0008006" key="4">
    <source>
        <dbReference type="Google" id="ProtNLM"/>
    </source>
</evidence>
<evidence type="ECO:0000313" key="2">
    <source>
        <dbReference type="EMBL" id="KAG9236612.1"/>
    </source>
</evidence>
<dbReference type="Gene3D" id="3.40.630.30">
    <property type="match status" value="1"/>
</dbReference>
<dbReference type="EMBL" id="MU251403">
    <property type="protein sequence ID" value="KAG9236612.1"/>
    <property type="molecule type" value="Genomic_DNA"/>
</dbReference>
<dbReference type="OrthoDB" id="47059at2759"/>
<dbReference type="Proteomes" id="UP000824998">
    <property type="component" value="Unassembled WGS sequence"/>
</dbReference>
<evidence type="ECO:0000256" key="1">
    <source>
        <dbReference type="SAM" id="MobiDB-lite"/>
    </source>
</evidence>
<feature type="compositionally biased region" description="Polar residues" evidence="1">
    <location>
        <begin position="1"/>
        <end position="11"/>
    </location>
</feature>
<dbReference type="AlphaFoldDB" id="A0A9P7YNS3"/>
<name>A0A9P7YNS3_9HELO</name>
<comment type="caution">
    <text evidence="2">The sequence shown here is derived from an EMBL/GenBank/DDBJ whole genome shotgun (WGS) entry which is preliminary data.</text>
</comment>
<organism evidence="2 3">
    <name type="scientific">Amylocarpus encephaloides</name>
    <dbReference type="NCBI Taxonomy" id="45428"/>
    <lineage>
        <taxon>Eukaryota</taxon>
        <taxon>Fungi</taxon>
        <taxon>Dikarya</taxon>
        <taxon>Ascomycota</taxon>
        <taxon>Pezizomycotina</taxon>
        <taxon>Leotiomycetes</taxon>
        <taxon>Helotiales</taxon>
        <taxon>Helotiales incertae sedis</taxon>
        <taxon>Amylocarpus</taxon>
    </lineage>
</organism>
<reference evidence="2" key="1">
    <citation type="journal article" date="2021" name="IMA Fungus">
        <title>Genomic characterization of three marine fungi, including Emericellopsis atlantica sp. nov. with signatures of a generalist lifestyle and marine biomass degradation.</title>
        <authorList>
            <person name="Hagestad O.C."/>
            <person name="Hou L."/>
            <person name="Andersen J.H."/>
            <person name="Hansen E.H."/>
            <person name="Altermark B."/>
            <person name="Li C."/>
            <person name="Kuhnert E."/>
            <person name="Cox R.J."/>
            <person name="Crous P.W."/>
            <person name="Spatafora J.W."/>
            <person name="Lail K."/>
            <person name="Amirebrahimi M."/>
            <person name="Lipzen A."/>
            <person name="Pangilinan J."/>
            <person name="Andreopoulos W."/>
            <person name="Hayes R.D."/>
            <person name="Ng V."/>
            <person name="Grigoriev I.V."/>
            <person name="Jackson S.A."/>
            <person name="Sutton T.D.S."/>
            <person name="Dobson A.D.W."/>
            <person name="Rama T."/>
        </authorList>
    </citation>
    <scope>NUCLEOTIDE SEQUENCE</scope>
    <source>
        <strain evidence="2">TRa018bII</strain>
    </source>
</reference>
<dbReference type="SUPFAM" id="SSF55729">
    <property type="entry name" value="Acyl-CoA N-acyltransferases (Nat)"/>
    <property type="match status" value="1"/>
</dbReference>
<keyword evidence="3" id="KW-1185">Reference proteome</keyword>
<accession>A0A9P7YNS3</accession>
<proteinExistence type="predicted"/>
<evidence type="ECO:0000313" key="3">
    <source>
        <dbReference type="Proteomes" id="UP000824998"/>
    </source>
</evidence>
<sequence>MSSSRVRQSACSEDEDEMDVDSGSARPPSHSRPSADGSRNGSLAVVSRDTTDWLQHVRSLQETDVIILLTPVVIPISPDPADISDPFEPLGLALAKRHARIRQVPYTKRNGITSTHLGFIKRGHVIILCVAFRPEENIPLDLAEITFAVSDNKPCIIVVCCTPIDDNQAIPFPTVIQIAGYSPPALESTAALIFGEGVSSREGRALNSVVVDDPNAPRLWPVEQWNEVRDIASVTEMWNQDFNGQFSLDQGTFASLLRRPGYAKHYVVRDMKTGVVLGFCATYLAYVDKEGEKLIASLAVLLVRSTHRHLGIGLSLYSHAVSQLKRTRGVIRLQFGSTFPRILYGPPVGAQFNEEWFRRRGWRFERLIPGEGQIIYDMILNTKNWSWAEPGPAKPLFRLCTQEDMKKVIEMIEVTAARQGKMGWFDQYMSLMNGPNVKDIVIGVGNDNVLAAALTYTPSCGSPIPSNLPWAAKIGPDVGGITCICLVPTQNKATLGGLLNACVKTLSNQGVRRVFLDGIAGDGEIVGSLQALGFEEWAQYRDLWKDT</sequence>
<gene>
    <name evidence="2" type="ORF">BJ875DRAFT_215169</name>
</gene>